<accession>A0A0N7F2A6</accession>
<name>A0A0N7F2A6_9BACT</name>
<proteinExistence type="predicted"/>
<evidence type="ECO:0000313" key="1">
    <source>
        <dbReference type="EMBL" id="ALG05216.1"/>
    </source>
</evidence>
<reference evidence="1" key="1">
    <citation type="submission" date="2015-07" db="EMBL/GenBank/DDBJ databases">
        <title>Exploring the genomic information of specific uncultured soil bacteria through a new metagenomic library-based strategy.</title>
        <authorList>
            <person name="Liu Y."/>
            <person name="Zhang R."/>
        </authorList>
    </citation>
    <scope>NUCLEOTIDE SEQUENCE</scope>
</reference>
<organism evidence="1">
    <name type="scientific">uncultured bacterium 4C6</name>
    <dbReference type="NCBI Taxonomy" id="1701323"/>
    <lineage>
        <taxon>Bacteria</taxon>
        <taxon>environmental samples</taxon>
    </lineage>
</organism>
<protein>
    <submittedName>
        <fullName evidence="1">Uncharacterized protein</fullName>
    </submittedName>
</protein>
<dbReference type="AlphaFoldDB" id="A0A0N7F2A6"/>
<sequence>MLLLAILPFLQAYAQKLPKVQTASLPAPANIKIDGKAAEWNGLQAYDPNNMLYYSLANDQNNLYLVIKSDKNTISRKILLGGFKFNLQAGGEAEKTITYPVVNDTNIRSIYNRFPTGNQQIDYTEAYKRSYKEILKLFKTLGVKGFKNIENTETPIYNDLDIWVNAAFDETGAYVCEFAIPLKYLINGAVNTERLTYTLTIGRAKMPDGDGRPIEIKTHDGGPPLDNQGVDLRTMHSDTFLKAEYTLAK</sequence>
<dbReference type="EMBL" id="KT342854">
    <property type="protein sequence ID" value="ALG05216.1"/>
    <property type="molecule type" value="Genomic_DNA"/>
</dbReference>